<dbReference type="Pfam" id="PF00561">
    <property type="entry name" value="Abhydrolase_1"/>
    <property type="match status" value="1"/>
</dbReference>
<dbReference type="OrthoDB" id="9805423at2"/>
<dbReference type="Proteomes" id="UP000287756">
    <property type="component" value="Chromosome"/>
</dbReference>
<proteinExistence type="predicted"/>
<dbReference type="InterPro" id="IPR000073">
    <property type="entry name" value="AB_hydrolase_1"/>
</dbReference>
<evidence type="ECO:0000256" key="1">
    <source>
        <dbReference type="ARBA" id="ARBA00022801"/>
    </source>
</evidence>
<evidence type="ECO:0000313" key="3">
    <source>
        <dbReference type="EMBL" id="QAS52522.1"/>
    </source>
</evidence>
<keyword evidence="1 3" id="KW-0378">Hydrolase</keyword>
<evidence type="ECO:0000313" key="4">
    <source>
        <dbReference type="Proteomes" id="UP000287756"/>
    </source>
</evidence>
<dbReference type="EMBL" id="CP026118">
    <property type="protein sequence ID" value="QAS52522.1"/>
    <property type="molecule type" value="Genomic_DNA"/>
</dbReference>
<reference evidence="3 4" key="1">
    <citation type="submission" date="2018-01" db="EMBL/GenBank/DDBJ databases">
        <title>The whole genome sequencing and assembly of Halobacillus litoralis ERB031 strain.</title>
        <authorList>
            <person name="Lee S.-J."/>
            <person name="Park M.-K."/>
            <person name="Kim J.-Y."/>
            <person name="Lee Y.-J."/>
            <person name="Yi H."/>
            <person name="Bahn Y.-S."/>
            <person name="Kim J.F."/>
            <person name="Lee D.-W."/>
        </authorList>
    </citation>
    <scope>NUCLEOTIDE SEQUENCE [LARGE SCALE GENOMIC DNA]</scope>
    <source>
        <strain evidence="3 4">ERB 031</strain>
    </source>
</reference>
<dbReference type="SUPFAM" id="SSF53474">
    <property type="entry name" value="alpha/beta-Hydrolases"/>
    <property type="match status" value="1"/>
</dbReference>
<name>A0A410MCQ6_9BACI</name>
<dbReference type="PRINTS" id="PR00111">
    <property type="entry name" value="ABHYDROLASE"/>
</dbReference>
<dbReference type="Gene3D" id="3.40.50.1820">
    <property type="entry name" value="alpha/beta hydrolase"/>
    <property type="match status" value="1"/>
</dbReference>
<protein>
    <submittedName>
        <fullName evidence="3">Alpha/beta hydrolase</fullName>
    </submittedName>
</protein>
<sequence length="257" mass="29479">MPYYIEKSGKQLYYDDKGNGEALVFIHPPGMGRKVFKLQHDLGRDFRVIFPDLSGNGDSEVVIQDPDISTYAMEILQLLDHLHLDEAVIVGYSCGGMVAQEFALTFPERTKALILAGGFPKVGTGGLRFEFLGGMQWIEQSPESLAKLLSHSHFRDASIKRELNEHMAKSDPEAWYAYYNRALHYDCSRRLNQLKGPLLLVYGSKEFWINEHAKYYRNCPEAKMTVIEDAFHQTPATHYDRFNEAVRDFIHEKVQNI</sequence>
<dbReference type="PANTHER" id="PTHR43798">
    <property type="entry name" value="MONOACYLGLYCEROL LIPASE"/>
    <property type="match status" value="1"/>
</dbReference>
<accession>A0A410MCQ6</accession>
<dbReference type="KEGG" id="hli:HLI_09970"/>
<feature type="domain" description="AB hydrolase-1" evidence="2">
    <location>
        <begin position="29"/>
        <end position="118"/>
    </location>
</feature>
<dbReference type="RefSeq" id="WP_128524811.1">
    <property type="nucleotide sequence ID" value="NZ_CP026118.1"/>
</dbReference>
<organism evidence="3 4">
    <name type="scientific">Halobacillus litoralis</name>
    <dbReference type="NCBI Taxonomy" id="45668"/>
    <lineage>
        <taxon>Bacteria</taxon>
        <taxon>Bacillati</taxon>
        <taxon>Bacillota</taxon>
        <taxon>Bacilli</taxon>
        <taxon>Bacillales</taxon>
        <taxon>Bacillaceae</taxon>
        <taxon>Halobacillus</taxon>
    </lineage>
</organism>
<dbReference type="PANTHER" id="PTHR43798:SF31">
    <property type="entry name" value="AB HYDROLASE SUPERFAMILY PROTEIN YCLE"/>
    <property type="match status" value="1"/>
</dbReference>
<gene>
    <name evidence="3" type="ORF">HLI_09970</name>
</gene>
<evidence type="ECO:0000259" key="2">
    <source>
        <dbReference type="Pfam" id="PF00561"/>
    </source>
</evidence>
<dbReference type="GO" id="GO:0016787">
    <property type="term" value="F:hydrolase activity"/>
    <property type="evidence" value="ECO:0007669"/>
    <property type="project" value="UniProtKB-KW"/>
</dbReference>
<dbReference type="InterPro" id="IPR050266">
    <property type="entry name" value="AB_hydrolase_sf"/>
</dbReference>
<dbReference type="GO" id="GO:0016020">
    <property type="term" value="C:membrane"/>
    <property type="evidence" value="ECO:0007669"/>
    <property type="project" value="TreeGrafter"/>
</dbReference>
<dbReference type="InterPro" id="IPR029058">
    <property type="entry name" value="AB_hydrolase_fold"/>
</dbReference>
<dbReference type="AlphaFoldDB" id="A0A410MCQ6"/>